<keyword evidence="1" id="KW-0472">Membrane</keyword>
<dbReference type="Proteomes" id="UP000304148">
    <property type="component" value="Chromosome"/>
</dbReference>
<sequence>MGYDFFYPGRIGYVCGAGVGAVLCYLIIRIFTHIRPRR</sequence>
<evidence type="ECO:0000256" key="1">
    <source>
        <dbReference type="SAM" id="Phobius"/>
    </source>
</evidence>
<gene>
    <name evidence="2" type="ORF">PBLR_15904</name>
</gene>
<dbReference type="AlphaFoldDB" id="A0A383RLX3"/>
<reference evidence="3" key="1">
    <citation type="submission" date="2018-08" db="EMBL/GenBank/DDBJ databases">
        <authorList>
            <person name="Chevrot R."/>
        </authorList>
    </citation>
    <scope>NUCLEOTIDE SEQUENCE [LARGE SCALE GENOMIC DNA]</scope>
</reference>
<evidence type="ECO:0000313" key="3">
    <source>
        <dbReference type="Proteomes" id="UP000304148"/>
    </source>
</evidence>
<evidence type="ECO:0000313" key="2">
    <source>
        <dbReference type="EMBL" id="SYX87474.1"/>
    </source>
</evidence>
<proteinExistence type="predicted"/>
<feature type="transmembrane region" description="Helical" evidence="1">
    <location>
        <begin position="6"/>
        <end position="28"/>
    </location>
</feature>
<keyword evidence="1" id="KW-0812">Transmembrane</keyword>
<keyword evidence="1" id="KW-1133">Transmembrane helix</keyword>
<accession>A0A383RLX3</accession>
<organism evidence="2 3">
    <name type="scientific">Paenibacillus alvei</name>
    <name type="common">Bacillus alvei</name>
    <dbReference type="NCBI Taxonomy" id="44250"/>
    <lineage>
        <taxon>Bacteria</taxon>
        <taxon>Bacillati</taxon>
        <taxon>Bacillota</taxon>
        <taxon>Bacilli</taxon>
        <taxon>Bacillales</taxon>
        <taxon>Paenibacillaceae</taxon>
        <taxon>Paenibacillus</taxon>
    </lineage>
</organism>
<dbReference type="EMBL" id="LS992241">
    <property type="protein sequence ID" value="SYX87474.1"/>
    <property type="molecule type" value="Genomic_DNA"/>
</dbReference>
<protein>
    <submittedName>
        <fullName evidence="2">Uncharacterized protein</fullName>
    </submittedName>
</protein>
<name>A0A383RLX3_PAEAL</name>